<accession>A0ABX5QHG6</accession>
<dbReference type="EMBL" id="CP035037">
    <property type="protein sequence ID" value="QAB17111.1"/>
    <property type="molecule type" value="Genomic_DNA"/>
</dbReference>
<keyword evidence="3" id="KW-1185">Reference proteome</keyword>
<dbReference type="EMBL" id="CP035037">
    <property type="protein sequence ID" value="QAB18406.1"/>
    <property type="molecule type" value="Genomic_DNA"/>
</dbReference>
<sequence length="145" mass="15666">MFEAGTRVTARIEGELEHVVPSRQGLRASIKIGNGVSLTVPYPDLSPAGPAQPKPNDECPVADEHYLMESCSCGYMASPISLADVEQRTERAARAFYESFFSAGEWARESHSSQGRWIDAMRTALAAYGLIDSGQALAAEEGTSR</sequence>
<proteinExistence type="predicted"/>
<evidence type="ECO:0000313" key="1">
    <source>
        <dbReference type="EMBL" id="QAB17111.1"/>
    </source>
</evidence>
<dbReference type="Proteomes" id="UP000285768">
    <property type="component" value="Chromosome"/>
</dbReference>
<evidence type="ECO:0000313" key="3">
    <source>
        <dbReference type="Proteomes" id="UP000285768"/>
    </source>
</evidence>
<name>A0ABX5QHG6_9MICO</name>
<dbReference type="RefSeq" id="WP_128386360.1">
    <property type="nucleotide sequence ID" value="NZ_CP035037.1"/>
</dbReference>
<reference evidence="2 3" key="1">
    <citation type="submission" date="2019-01" db="EMBL/GenBank/DDBJ databases">
        <title>Leucobacter muris sp. nov. isolated from the nose of a laboratory mouse.</title>
        <authorList>
            <person name="Benga L."/>
            <person name="Sproeer C."/>
            <person name="Schumann P."/>
            <person name="Verbarg S."/>
            <person name="Bunk B."/>
            <person name="Engelhardt E."/>
            <person name="Benten P.M."/>
            <person name="Sager M."/>
        </authorList>
    </citation>
    <scope>NUCLEOTIDE SEQUENCE [LARGE SCALE GENOMIC DNA]</scope>
    <source>
        <strain evidence="2 3">DSM 101948</strain>
    </source>
</reference>
<protein>
    <submittedName>
        <fullName evidence="2">Uncharacterized protein</fullName>
    </submittedName>
</protein>
<gene>
    <name evidence="1" type="ORF">Leucomu_03520</name>
    <name evidence="2" type="ORF">Leucomu_11205</name>
</gene>
<evidence type="ECO:0000313" key="2">
    <source>
        <dbReference type="EMBL" id="QAB18406.1"/>
    </source>
</evidence>
<organism evidence="2 3">
    <name type="scientific">Leucobacter muris</name>
    <dbReference type="NCBI Taxonomy" id="1935379"/>
    <lineage>
        <taxon>Bacteria</taxon>
        <taxon>Bacillati</taxon>
        <taxon>Actinomycetota</taxon>
        <taxon>Actinomycetes</taxon>
        <taxon>Micrococcales</taxon>
        <taxon>Microbacteriaceae</taxon>
        <taxon>Leucobacter</taxon>
    </lineage>
</organism>